<organism evidence="1 2">
    <name type="scientific">Rhodopseudomonas faecalis</name>
    <dbReference type="NCBI Taxonomy" id="99655"/>
    <lineage>
        <taxon>Bacteria</taxon>
        <taxon>Pseudomonadati</taxon>
        <taxon>Pseudomonadota</taxon>
        <taxon>Alphaproteobacteria</taxon>
        <taxon>Hyphomicrobiales</taxon>
        <taxon>Nitrobacteraceae</taxon>
        <taxon>Rhodopseudomonas</taxon>
    </lineage>
</organism>
<dbReference type="InterPro" id="IPR014507">
    <property type="entry name" value="Baseplate_assembly_J_pred"/>
</dbReference>
<dbReference type="Proteomes" id="UP000248148">
    <property type="component" value="Unassembled WGS sequence"/>
</dbReference>
<protein>
    <submittedName>
        <fullName evidence="1">Phage-related baseplate assembly protein</fullName>
    </submittedName>
</protein>
<dbReference type="InterPro" id="IPR052726">
    <property type="entry name" value="Phage_Baseplate_Hub"/>
</dbReference>
<dbReference type="AlphaFoldDB" id="A0A318TPV5"/>
<dbReference type="RefSeq" id="WP_146227144.1">
    <property type="nucleotide sequence ID" value="NZ_QJTI01000002.1"/>
</dbReference>
<sequence>MGVSVSSTRFVTLDLSLLPPAKVVEELDFEAILADQKAWVMARWEEVRKKRPGLPAFDTLGLETEPMTIILESYAFRETIVRGVMNDKAKASMLAYASGSDLDHIGAGYDCFRLTRSPADPTASPPVAAVMESDEDYRSRIQLAPNAFSTLGPAGAYIYWARTVAPTVKDANPVSPGVSGKADGRVDVYVAGFDGQPVPDSDINALVAFFTREDVASLTDIVSVIRAEVLAYDYEAVLQIPRGPDPAAMIAAATAAVRAYGAERYKIGATAYAKAMDGAALRPGAANLIRTAPAGDIECGPSQIPWLRSVRITTQTI</sequence>
<dbReference type="OrthoDB" id="9793802at2"/>
<keyword evidence="2" id="KW-1185">Reference proteome</keyword>
<evidence type="ECO:0000313" key="1">
    <source>
        <dbReference type="EMBL" id="PYF05038.1"/>
    </source>
</evidence>
<dbReference type="PIRSF" id="PIRSF020481">
    <property type="entry name" value="BAP"/>
    <property type="match status" value="1"/>
</dbReference>
<evidence type="ECO:0000313" key="2">
    <source>
        <dbReference type="Proteomes" id="UP000248148"/>
    </source>
</evidence>
<name>A0A318TPV5_9BRAD</name>
<dbReference type="PANTHER" id="PTHR35862:SF1">
    <property type="entry name" value="FELS-2 PROPHAGE PROTEIN"/>
    <property type="match status" value="1"/>
</dbReference>
<accession>A0A318TPV5</accession>
<reference evidence="1 2" key="1">
    <citation type="submission" date="2018-06" db="EMBL/GenBank/DDBJ databases">
        <title>Genomic Encyclopedia of Archaeal and Bacterial Type Strains, Phase II (KMG-II): from individual species to whole genera.</title>
        <authorList>
            <person name="Goeker M."/>
        </authorList>
    </citation>
    <scope>NUCLEOTIDE SEQUENCE [LARGE SCALE GENOMIC DNA]</scope>
    <source>
        <strain evidence="1 2">JCM 11668</strain>
    </source>
</reference>
<dbReference type="EMBL" id="QJTI01000002">
    <property type="protein sequence ID" value="PYF05038.1"/>
    <property type="molecule type" value="Genomic_DNA"/>
</dbReference>
<dbReference type="PANTHER" id="PTHR35862">
    <property type="entry name" value="FELS-2 PROPHAGE PROTEIN"/>
    <property type="match status" value="1"/>
</dbReference>
<proteinExistence type="predicted"/>
<gene>
    <name evidence="1" type="ORF">BJ122_102264</name>
</gene>
<comment type="caution">
    <text evidence="1">The sequence shown here is derived from an EMBL/GenBank/DDBJ whole genome shotgun (WGS) entry which is preliminary data.</text>
</comment>